<reference evidence="2" key="1">
    <citation type="journal article" date="2023" name="Mol. Biol. Evol.">
        <title>Third-Generation Sequencing Reveals the Adaptive Role of the Epigenome in Three Deep-Sea Polychaetes.</title>
        <authorList>
            <person name="Perez M."/>
            <person name="Aroh O."/>
            <person name="Sun Y."/>
            <person name="Lan Y."/>
            <person name="Juniper S.K."/>
            <person name="Young C.R."/>
            <person name="Angers B."/>
            <person name="Qian P.Y."/>
        </authorList>
    </citation>
    <scope>NUCLEOTIDE SEQUENCE</scope>
    <source>
        <strain evidence="2">R07B-5</strain>
    </source>
</reference>
<proteinExistence type="predicted"/>
<gene>
    <name evidence="2" type="ORF">NP493_1248g01021</name>
</gene>
<evidence type="ECO:0000313" key="3">
    <source>
        <dbReference type="Proteomes" id="UP001209878"/>
    </source>
</evidence>
<organism evidence="2 3">
    <name type="scientific">Ridgeia piscesae</name>
    <name type="common">Tubeworm</name>
    <dbReference type="NCBI Taxonomy" id="27915"/>
    <lineage>
        <taxon>Eukaryota</taxon>
        <taxon>Metazoa</taxon>
        <taxon>Spiralia</taxon>
        <taxon>Lophotrochozoa</taxon>
        <taxon>Annelida</taxon>
        <taxon>Polychaeta</taxon>
        <taxon>Sedentaria</taxon>
        <taxon>Canalipalpata</taxon>
        <taxon>Sabellida</taxon>
        <taxon>Siboglinidae</taxon>
        <taxon>Ridgeia</taxon>
    </lineage>
</organism>
<comment type="caution">
    <text evidence="2">The sequence shown here is derived from an EMBL/GenBank/DDBJ whole genome shotgun (WGS) entry which is preliminary data.</text>
</comment>
<evidence type="ECO:0000313" key="2">
    <source>
        <dbReference type="EMBL" id="KAK2167962.1"/>
    </source>
</evidence>
<evidence type="ECO:0000256" key="1">
    <source>
        <dbReference type="SAM" id="SignalP"/>
    </source>
</evidence>
<protein>
    <submittedName>
        <fullName evidence="2">Uncharacterized protein</fullName>
    </submittedName>
</protein>
<sequence>MPPGLGARWLLLPLALMSLATATQLLPNVTGDVTLTTAGSPWVVNETVYVEETGSLTVQPGVTVLMASGASLMVYGQLIAEGTSTDRIQFTLLDTRNTAEDLQPDPLPVDCLGLPHWGVIALLNSTTSHRLNYVDLVCGGRAAEGQFSADETTSAALYAASNVLTIRYLSSSIYILFFACTFANRFRATALS</sequence>
<name>A0AAD9NF44_RIDPI</name>
<dbReference type="EMBL" id="JAODUO010001250">
    <property type="protein sequence ID" value="KAK2167962.1"/>
    <property type="molecule type" value="Genomic_DNA"/>
</dbReference>
<accession>A0AAD9NF44</accession>
<feature type="signal peptide" evidence="1">
    <location>
        <begin position="1"/>
        <end position="22"/>
    </location>
</feature>
<feature type="chain" id="PRO_5042235048" evidence="1">
    <location>
        <begin position="23"/>
        <end position="192"/>
    </location>
</feature>
<keyword evidence="1" id="KW-0732">Signal</keyword>
<dbReference type="Proteomes" id="UP001209878">
    <property type="component" value="Unassembled WGS sequence"/>
</dbReference>
<dbReference type="AlphaFoldDB" id="A0AAD9NF44"/>
<keyword evidence="3" id="KW-1185">Reference proteome</keyword>